<dbReference type="PANTHER" id="PTHR20941:SF1">
    <property type="entry name" value="FOLIC ACID SYNTHESIS PROTEIN FOL1"/>
    <property type="match status" value="1"/>
</dbReference>
<dbReference type="InterPro" id="IPR011005">
    <property type="entry name" value="Dihydropteroate_synth-like_sf"/>
</dbReference>
<comment type="cofactor">
    <cofactor evidence="2 13">
        <name>Mg(2+)</name>
        <dbReference type="ChEBI" id="CHEBI:18420"/>
    </cofactor>
</comment>
<evidence type="ECO:0000256" key="8">
    <source>
        <dbReference type="ARBA" id="ARBA00022723"/>
    </source>
</evidence>
<dbReference type="SUPFAM" id="SSF51717">
    <property type="entry name" value="Dihydropteroate synthetase-like"/>
    <property type="match status" value="1"/>
</dbReference>
<dbReference type="PROSITE" id="PS50972">
    <property type="entry name" value="PTERIN_BINDING"/>
    <property type="match status" value="1"/>
</dbReference>
<feature type="domain" description="Pterin-binding" evidence="14">
    <location>
        <begin position="35"/>
        <end position="282"/>
    </location>
</feature>
<comment type="catalytic activity">
    <reaction evidence="1">
        <text>(7,8-dihydropterin-6-yl)methyl diphosphate + 4-aminobenzoate = 7,8-dihydropteroate + diphosphate</text>
        <dbReference type="Rhea" id="RHEA:19949"/>
        <dbReference type="ChEBI" id="CHEBI:17836"/>
        <dbReference type="ChEBI" id="CHEBI:17839"/>
        <dbReference type="ChEBI" id="CHEBI:33019"/>
        <dbReference type="ChEBI" id="CHEBI:72950"/>
        <dbReference type="EC" id="2.5.1.15"/>
    </reaction>
</comment>
<dbReference type="InterPro" id="IPR045031">
    <property type="entry name" value="DHP_synth-like"/>
</dbReference>
<sequence length="290" mass="31506">MTQNTNNGGAPSFWSRSYQFGKGSNEIKLELGKRTLVMGILNATPDSFSDGGRHHTVEAAVAHATAMVAEGADLIDIGAESTRPGFMPITAEEELERLLPVIRAVREALPHIPLSVDTYKAETAKHALEAGAHILNDIWGLKYDPLMAAVAAEYDCPVILTHNRPEAEYGDFLADVLSDLRTSADIARQAGVRESNIWLDPGIGFAKSYEQNLQLLGKLREVYGLGYPVLLGTSRKRVIRQTLDLPVSELDEGTAATTALGIAQGCQIVRVHDVRTNARTAKMADAIVYR</sequence>
<dbReference type="InterPro" id="IPR006390">
    <property type="entry name" value="DHP_synth_dom"/>
</dbReference>
<dbReference type="FunFam" id="3.20.20.20:FF:000006">
    <property type="entry name" value="Dihydropteroate synthase"/>
    <property type="match status" value="1"/>
</dbReference>
<keyword evidence="10 13" id="KW-0289">Folate biosynthesis</keyword>
<dbReference type="AlphaFoldDB" id="A0A917MAD3"/>
<keyword evidence="9 13" id="KW-0460">Magnesium</keyword>
<dbReference type="GO" id="GO:0046872">
    <property type="term" value="F:metal ion binding"/>
    <property type="evidence" value="ECO:0007669"/>
    <property type="project" value="UniProtKB-KW"/>
</dbReference>
<evidence type="ECO:0000256" key="3">
    <source>
        <dbReference type="ARBA" id="ARBA00004763"/>
    </source>
</evidence>
<dbReference type="PROSITE" id="PS00792">
    <property type="entry name" value="DHPS_1"/>
    <property type="match status" value="1"/>
</dbReference>
<gene>
    <name evidence="15" type="primary">sul</name>
    <name evidence="15" type="ORF">GCM10010918_52770</name>
</gene>
<dbReference type="EC" id="2.5.1.15" evidence="5 13"/>
<dbReference type="InterPro" id="IPR000489">
    <property type="entry name" value="Pterin-binding_dom"/>
</dbReference>
<dbReference type="PROSITE" id="PS00793">
    <property type="entry name" value="DHPS_2"/>
    <property type="match status" value="1"/>
</dbReference>
<comment type="similarity">
    <text evidence="4 13">Belongs to the DHPS family.</text>
</comment>
<keyword evidence="8 13" id="KW-0479">Metal-binding</keyword>
<evidence type="ECO:0000313" key="15">
    <source>
        <dbReference type="EMBL" id="GGG87853.1"/>
    </source>
</evidence>
<accession>A0A917MAD3</accession>
<evidence type="ECO:0000256" key="6">
    <source>
        <dbReference type="ARBA" id="ARBA00016919"/>
    </source>
</evidence>
<organism evidence="15 16">
    <name type="scientific">Paenibacillus radicis</name>
    <name type="common">ex Gao et al. 2016</name>
    <dbReference type="NCBI Taxonomy" id="1737354"/>
    <lineage>
        <taxon>Bacteria</taxon>
        <taxon>Bacillati</taxon>
        <taxon>Bacillota</taxon>
        <taxon>Bacilli</taxon>
        <taxon>Bacillales</taxon>
        <taxon>Paenibacillaceae</taxon>
        <taxon>Paenibacillus</taxon>
    </lineage>
</organism>
<comment type="caution">
    <text evidence="15">The sequence shown here is derived from an EMBL/GenBank/DDBJ whole genome shotgun (WGS) entry which is preliminary data.</text>
</comment>
<dbReference type="GO" id="GO:0005829">
    <property type="term" value="C:cytosol"/>
    <property type="evidence" value="ECO:0007669"/>
    <property type="project" value="TreeGrafter"/>
</dbReference>
<dbReference type="GO" id="GO:0046654">
    <property type="term" value="P:tetrahydrofolate biosynthetic process"/>
    <property type="evidence" value="ECO:0007669"/>
    <property type="project" value="TreeGrafter"/>
</dbReference>
<dbReference type="Gene3D" id="3.20.20.20">
    <property type="entry name" value="Dihydropteroate synthase-like"/>
    <property type="match status" value="1"/>
</dbReference>
<comment type="function">
    <text evidence="12 13">Catalyzes the condensation of para-aminobenzoate (pABA) with 6-hydroxymethyl-7,8-dihydropterin diphosphate (DHPt-PP) to form 7,8-dihydropteroate (H2Pte), the immediate precursor of folate derivatives.</text>
</comment>
<keyword evidence="7 13" id="KW-0808">Transferase</keyword>
<evidence type="ECO:0000256" key="13">
    <source>
        <dbReference type="RuleBase" id="RU361205"/>
    </source>
</evidence>
<dbReference type="Pfam" id="PF00809">
    <property type="entry name" value="Pterin_bind"/>
    <property type="match status" value="1"/>
</dbReference>
<evidence type="ECO:0000256" key="9">
    <source>
        <dbReference type="ARBA" id="ARBA00022842"/>
    </source>
</evidence>
<reference evidence="15 16" key="1">
    <citation type="journal article" date="2014" name="Int. J. Syst. Evol. Microbiol.">
        <title>Complete genome sequence of Corynebacterium casei LMG S-19264T (=DSM 44701T), isolated from a smear-ripened cheese.</title>
        <authorList>
            <consortium name="US DOE Joint Genome Institute (JGI-PGF)"/>
            <person name="Walter F."/>
            <person name="Albersmeier A."/>
            <person name="Kalinowski J."/>
            <person name="Ruckert C."/>
        </authorList>
    </citation>
    <scope>NUCLEOTIDE SEQUENCE [LARGE SCALE GENOMIC DNA]</scope>
    <source>
        <strain evidence="15 16">CGMCC 1.15286</strain>
    </source>
</reference>
<dbReference type="NCBIfam" id="TIGR01496">
    <property type="entry name" value="DHPS"/>
    <property type="match status" value="1"/>
</dbReference>
<comment type="pathway">
    <text evidence="3 13">Cofactor biosynthesis; tetrahydrofolate biosynthesis; 7,8-dihydrofolate from 2-amino-4-hydroxy-6-hydroxymethyl-7,8-dihydropteridine diphosphate and 4-aminobenzoate: step 1/2.</text>
</comment>
<proteinExistence type="inferred from homology"/>
<evidence type="ECO:0000256" key="7">
    <source>
        <dbReference type="ARBA" id="ARBA00022679"/>
    </source>
</evidence>
<dbReference type="PANTHER" id="PTHR20941">
    <property type="entry name" value="FOLATE SYNTHESIS PROTEINS"/>
    <property type="match status" value="1"/>
</dbReference>
<dbReference type="GO" id="GO:0046656">
    <property type="term" value="P:folic acid biosynthetic process"/>
    <property type="evidence" value="ECO:0007669"/>
    <property type="project" value="UniProtKB-KW"/>
</dbReference>
<evidence type="ECO:0000256" key="12">
    <source>
        <dbReference type="ARBA" id="ARBA00053449"/>
    </source>
</evidence>
<dbReference type="RefSeq" id="WP_188892670.1">
    <property type="nucleotide sequence ID" value="NZ_BMHY01000018.1"/>
</dbReference>
<evidence type="ECO:0000256" key="2">
    <source>
        <dbReference type="ARBA" id="ARBA00001946"/>
    </source>
</evidence>
<keyword evidence="16" id="KW-1185">Reference proteome</keyword>
<dbReference type="CDD" id="cd00739">
    <property type="entry name" value="DHPS"/>
    <property type="match status" value="1"/>
</dbReference>
<name>A0A917MAD3_9BACL</name>
<evidence type="ECO:0000256" key="10">
    <source>
        <dbReference type="ARBA" id="ARBA00022909"/>
    </source>
</evidence>
<evidence type="ECO:0000256" key="11">
    <source>
        <dbReference type="ARBA" id="ARBA00030193"/>
    </source>
</evidence>
<evidence type="ECO:0000256" key="1">
    <source>
        <dbReference type="ARBA" id="ARBA00000012"/>
    </source>
</evidence>
<dbReference type="Proteomes" id="UP000600247">
    <property type="component" value="Unassembled WGS sequence"/>
</dbReference>
<evidence type="ECO:0000259" key="14">
    <source>
        <dbReference type="PROSITE" id="PS50972"/>
    </source>
</evidence>
<dbReference type="EMBL" id="BMHY01000018">
    <property type="protein sequence ID" value="GGG87853.1"/>
    <property type="molecule type" value="Genomic_DNA"/>
</dbReference>
<evidence type="ECO:0000313" key="16">
    <source>
        <dbReference type="Proteomes" id="UP000600247"/>
    </source>
</evidence>
<protein>
    <recommendedName>
        <fullName evidence="6 13">Dihydropteroate synthase</fullName>
        <shortName evidence="13">DHPS</shortName>
        <ecNumber evidence="5 13">2.5.1.15</ecNumber>
    </recommendedName>
    <alternativeName>
        <fullName evidence="11 13">Dihydropteroate pyrophosphorylase</fullName>
    </alternativeName>
</protein>
<evidence type="ECO:0000256" key="5">
    <source>
        <dbReference type="ARBA" id="ARBA00012458"/>
    </source>
</evidence>
<dbReference type="GO" id="GO:0004156">
    <property type="term" value="F:dihydropteroate synthase activity"/>
    <property type="evidence" value="ECO:0007669"/>
    <property type="project" value="UniProtKB-EC"/>
</dbReference>
<evidence type="ECO:0000256" key="4">
    <source>
        <dbReference type="ARBA" id="ARBA00009503"/>
    </source>
</evidence>